<feature type="compositionally biased region" description="Basic residues" evidence="1">
    <location>
        <begin position="184"/>
        <end position="194"/>
    </location>
</feature>
<evidence type="ECO:0000256" key="1">
    <source>
        <dbReference type="SAM" id="MobiDB-lite"/>
    </source>
</evidence>
<sequence length="194" mass="20347">MGANKSASGTSRPASPSAAASTTGSLNDEIVKQIAAIIVPGVTSSEEKIKKQAQREFWTAMRERLSVNEGSSGLFVLDQIALAILDDTDDKDSAFTDPVMLLPKPSAQREATNAYVHDRFSDTHDLPNPEINSAPVIRGKAPPAAVITPKHKAPKKKGKTAPVEAATGAALLSLGKDKPSSALGKRKPSPKASK</sequence>
<evidence type="ECO:0000313" key="2">
    <source>
        <dbReference type="EMBL" id="POM69967.1"/>
    </source>
</evidence>
<reference evidence="2 3" key="1">
    <citation type="journal article" date="2017" name="Genome Biol. Evol.">
        <title>Phytophthora megakarya and P. palmivora, closely related causal agents of cacao black pod rot, underwent increases in genome sizes and gene numbers by different mechanisms.</title>
        <authorList>
            <person name="Ali S.S."/>
            <person name="Shao J."/>
            <person name="Lary D.J."/>
            <person name="Kronmiller B."/>
            <person name="Shen D."/>
            <person name="Strem M.D."/>
            <person name="Amoako-Attah I."/>
            <person name="Akrofi A.Y."/>
            <person name="Begoude B.A."/>
            <person name="Ten Hoopen G.M."/>
            <person name="Coulibaly K."/>
            <person name="Kebe B.I."/>
            <person name="Melnick R.L."/>
            <person name="Guiltinan M.J."/>
            <person name="Tyler B.M."/>
            <person name="Meinhardt L.W."/>
            <person name="Bailey B.A."/>
        </authorList>
    </citation>
    <scope>NUCLEOTIDE SEQUENCE [LARGE SCALE GENOMIC DNA]</scope>
    <source>
        <strain evidence="3">sbr112.9</strain>
    </source>
</reference>
<feature type="region of interest" description="Disordered" evidence="1">
    <location>
        <begin position="121"/>
        <end position="194"/>
    </location>
</feature>
<gene>
    <name evidence="2" type="ORF">PHPALM_13691</name>
</gene>
<dbReference type="AlphaFoldDB" id="A0A2P4XWM5"/>
<organism evidence="2 3">
    <name type="scientific">Phytophthora palmivora</name>
    <dbReference type="NCBI Taxonomy" id="4796"/>
    <lineage>
        <taxon>Eukaryota</taxon>
        <taxon>Sar</taxon>
        <taxon>Stramenopiles</taxon>
        <taxon>Oomycota</taxon>
        <taxon>Peronosporomycetes</taxon>
        <taxon>Peronosporales</taxon>
        <taxon>Peronosporaceae</taxon>
        <taxon>Phytophthora</taxon>
    </lineage>
</organism>
<accession>A0A2P4XWM5</accession>
<comment type="caution">
    <text evidence="2">The sequence shown here is derived from an EMBL/GenBank/DDBJ whole genome shotgun (WGS) entry which is preliminary data.</text>
</comment>
<keyword evidence="3" id="KW-1185">Reference proteome</keyword>
<protein>
    <submittedName>
        <fullName evidence="2">Uncharacterized protein</fullName>
    </submittedName>
</protein>
<dbReference type="Proteomes" id="UP000237271">
    <property type="component" value="Unassembled WGS sequence"/>
</dbReference>
<proteinExistence type="predicted"/>
<dbReference type="EMBL" id="NCKW01007661">
    <property type="protein sequence ID" value="POM69967.1"/>
    <property type="molecule type" value="Genomic_DNA"/>
</dbReference>
<name>A0A2P4XWM5_9STRA</name>
<evidence type="ECO:0000313" key="3">
    <source>
        <dbReference type="Proteomes" id="UP000237271"/>
    </source>
</evidence>
<feature type="compositionally biased region" description="Basic residues" evidence="1">
    <location>
        <begin position="149"/>
        <end position="159"/>
    </location>
</feature>
<dbReference type="OrthoDB" id="127445at2759"/>
<feature type="non-terminal residue" evidence="2">
    <location>
        <position position="194"/>
    </location>
</feature>
<feature type="region of interest" description="Disordered" evidence="1">
    <location>
        <begin position="1"/>
        <end position="25"/>
    </location>
</feature>